<dbReference type="Pfam" id="PF03097">
    <property type="entry name" value="BRO1"/>
    <property type="match status" value="1"/>
</dbReference>
<evidence type="ECO:0000256" key="5">
    <source>
        <dbReference type="SAM" id="Coils"/>
    </source>
</evidence>
<keyword evidence="8" id="KW-1185">Reference proteome</keyword>
<evidence type="ECO:0000259" key="6">
    <source>
        <dbReference type="PROSITE" id="PS51180"/>
    </source>
</evidence>
<evidence type="ECO:0000256" key="3">
    <source>
        <dbReference type="ARBA" id="ARBA00022490"/>
    </source>
</evidence>
<dbReference type="EMBL" id="JBDODL010000147">
    <property type="protein sequence ID" value="MES1918878.1"/>
    <property type="molecule type" value="Genomic_DNA"/>
</dbReference>
<feature type="domain" description="BRO1" evidence="6">
    <location>
        <begin position="1"/>
        <end position="224"/>
    </location>
</feature>
<feature type="coiled-coil region" evidence="5">
    <location>
        <begin position="364"/>
        <end position="398"/>
    </location>
</feature>
<dbReference type="InterPro" id="IPR038499">
    <property type="entry name" value="BRO1_sf"/>
</dbReference>
<evidence type="ECO:0000313" key="8">
    <source>
        <dbReference type="Proteomes" id="UP001439008"/>
    </source>
</evidence>
<dbReference type="PROSITE" id="PS51180">
    <property type="entry name" value="BRO1"/>
    <property type="match status" value="1"/>
</dbReference>
<keyword evidence="3" id="KW-0963">Cytoplasm</keyword>
<evidence type="ECO:0000313" key="7">
    <source>
        <dbReference type="EMBL" id="MES1918878.1"/>
    </source>
</evidence>
<comment type="caution">
    <text evidence="7">The sequence shown here is derived from an EMBL/GenBank/DDBJ whole genome shotgun (WGS) entry which is preliminary data.</text>
</comment>
<name>A0ABV2AHK8_9EUKA</name>
<proteinExistence type="predicted"/>
<protein>
    <submittedName>
        <fullName evidence="7">PH-response regulator protein palA/rim20</fullName>
    </submittedName>
</protein>
<dbReference type="PANTHER" id="PTHR23030:SF30">
    <property type="entry name" value="TYROSINE-PROTEIN PHOSPHATASE NON-RECEPTOR TYPE 23"/>
    <property type="match status" value="1"/>
</dbReference>
<organism evidence="7 8">
    <name type="scientific">Bonamia ostreae</name>
    <dbReference type="NCBI Taxonomy" id="126728"/>
    <lineage>
        <taxon>Eukaryota</taxon>
        <taxon>Sar</taxon>
        <taxon>Rhizaria</taxon>
        <taxon>Endomyxa</taxon>
        <taxon>Ascetosporea</taxon>
        <taxon>Haplosporida</taxon>
        <taxon>Bonamia</taxon>
    </lineage>
</organism>
<dbReference type="PANTHER" id="PTHR23030">
    <property type="entry name" value="PCD6 INTERACTING PROTEIN-RELATED"/>
    <property type="match status" value="1"/>
</dbReference>
<dbReference type="InterPro" id="IPR025304">
    <property type="entry name" value="ALIX_V_dom"/>
</dbReference>
<keyword evidence="5" id="KW-0175">Coiled coil</keyword>
<comment type="subcellular location">
    <subcellularLocation>
        <location evidence="2">Cytoplasm</location>
    </subcellularLocation>
    <subcellularLocation>
        <location evidence="1">Endosome</location>
    </subcellularLocation>
</comment>
<evidence type="ECO:0000256" key="2">
    <source>
        <dbReference type="ARBA" id="ARBA00004496"/>
    </source>
</evidence>
<keyword evidence="4" id="KW-0967">Endosome</keyword>
<feature type="non-terminal residue" evidence="7">
    <location>
        <position position="436"/>
    </location>
</feature>
<dbReference type="Gene3D" id="1.25.40.280">
    <property type="entry name" value="alix/aip1 like domains"/>
    <property type="match status" value="1"/>
</dbReference>
<evidence type="ECO:0000256" key="4">
    <source>
        <dbReference type="ARBA" id="ARBA00022753"/>
    </source>
</evidence>
<reference evidence="7 8" key="1">
    <citation type="journal article" date="2024" name="BMC Biol.">
        <title>Comparative genomics of Ascetosporea gives new insight into the evolutionary basis for animal parasitism in Rhizaria.</title>
        <authorList>
            <person name="Hiltunen Thoren M."/>
            <person name="Onut-Brannstrom I."/>
            <person name="Alfjorden A."/>
            <person name="Peckova H."/>
            <person name="Swords F."/>
            <person name="Hooper C."/>
            <person name="Holzer A.S."/>
            <person name="Bass D."/>
            <person name="Burki F."/>
        </authorList>
    </citation>
    <scope>NUCLEOTIDE SEQUENCE [LARGE SCALE GENOMIC DNA]</scope>
    <source>
        <strain evidence="7">20-A016</strain>
    </source>
</reference>
<accession>A0ABV2AHK8</accession>
<dbReference type="InterPro" id="IPR004328">
    <property type="entry name" value="BRO1_dom"/>
</dbReference>
<dbReference type="Pfam" id="PF13949">
    <property type="entry name" value="ALIX_LYPXL_bnd"/>
    <property type="match status" value="1"/>
</dbReference>
<sequence>MLKAASIYAFLVNETAEIPLKQRSMDMRQTALCFAALVAQAQAQTCFFEKAQADKFSIELISKLAMSVADLYKKAENNLEKDSALKEWIKKSDYPFHRHIESQKFLFQATACFWASKAALYSKKYGEEISWLKLSEENIDKAENIKKKGLHKNIERSRGELSELIAKELDRATDDNNSIYHYRVPNKKELVMPEPKLLAIMKKFRLEDLIKPEDRAHLDKLVPVSVAKVCKEVRNTLLSELELLASESNAQNERHSLVLGDFSAFFNSANGRKEMSDRFPNLLNDINSMKRHGGSRSIKMALENLGKSHLALKEKYGQIMLLLKSAKERHEFNVAKFGGYWNLPSPEQLAKNYFGEAETINKYLDDAYSSNQKMEKRYKDLEESLNFIESQSEEAILKTLPNIKSEFGDLPVIGEIRELCSVLEKCVNDKNEFIKN</sequence>
<dbReference type="Proteomes" id="UP001439008">
    <property type="component" value="Unassembled WGS sequence"/>
</dbReference>
<dbReference type="Gene3D" id="1.20.140.50">
    <property type="entry name" value="alix/aip1 like domains"/>
    <property type="match status" value="1"/>
</dbReference>
<evidence type="ECO:0000256" key="1">
    <source>
        <dbReference type="ARBA" id="ARBA00004177"/>
    </source>
</evidence>
<gene>
    <name evidence="7" type="primary">RIM20</name>
    <name evidence="7" type="ORF">MHBO_000773</name>
</gene>